<dbReference type="OrthoDB" id="9813612at2"/>
<dbReference type="InterPro" id="IPR015422">
    <property type="entry name" value="PyrdxlP-dep_Trfase_small"/>
</dbReference>
<evidence type="ECO:0000256" key="7">
    <source>
        <dbReference type="HAMAP-Rule" id="MF_01023"/>
    </source>
</evidence>
<dbReference type="AlphaFoldDB" id="A0A6P2CPP2"/>
<evidence type="ECO:0000256" key="4">
    <source>
        <dbReference type="ARBA" id="ARBA00022679"/>
    </source>
</evidence>
<comment type="pathway">
    <text evidence="7">Amino-acid biosynthesis; L-histidine biosynthesis; L-histidine from 5-phospho-alpha-D-ribose 1-diphosphate: step 7/9.</text>
</comment>
<dbReference type="GO" id="GO:0030170">
    <property type="term" value="F:pyridoxal phosphate binding"/>
    <property type="evidence" value="ECO:0007669"/>
    <property type="project" value="InterPro"/>
</dbReference>
<dbReference type="EC" id="2.6.1.9" evidence="7"/>
<feature type="modified residue" description="N6-(pyridoxal phosphate)lysine" evidence="7">
    <location>
        <position position="222"/>
    </location>
</feature>
<dbReference type="InterPro" id="IPR004839">
    <property type="entry name" value="Aminotransferase_I/II_large"/>
</dbReference>
<dbReference type="PANTHER" id="PTHR43643:SF3">
    <property type="entry name" value="HISTIDINOL-PHOSPHATE AMINOTRANSFERASE"/>
    <property type="match status" value="1"/>
</dbReference>
<dbReference type="Gene3D" id="3.40.640.10">
    <property type="entry name" value="Type I PLP-dependent aspartate aminotransferase-like (Major domain)"/>
    <property type="match status" value="1"/>
</dbReference>
<name>A0A6P2CPP2_9LACO</name>
<reference evidence="9 10" key="1">
    <citation type="submission" date="2019-01" db="EMBL/GenBank/DDBJ databases">
        <title>Leuconostoc litchii sp. nov., a novel lactic acid bacterium isolated from lychee.</title>
        <authorList>
            <person name="Wang L.-T."/>
        </authorList>
    </citation>
    <scope>NUCLEOTIDE SEQUENCE [LARGE SCALE GENOMIC DNA]</scope>
    <source>
        <strain evidence="9 10">MB7</strain>
    </source>
</reference>
<evidence type="ECO:0000256" key="3">
    <source>
        <dbReference type="ARBA" id="ARBA00022576"/>
    </source>
</evidence>
<dbReference type="GO" id="GO:0004400">
    <property type="term" value="F:histidinol-phosphate transaminase activity"/>
    <property type="evidence" value="ECO:0007669"/>
    <property type="project" value="UniProtKB-UniRule"/>
</dbReference>
<gene>
    <name evidence="7 9" type="primary">hisC</name>
    <name evidence="9" type="ORF">ESZ47_08080</name>
</gene>
<proteinExistence type="inferred from homology"/>
<keyword evidence="5 7" id="KW-0663">Pyridoxal phosphate</keyword>
<keyword evidence="3 7" id="KW-0032">Aminotransferase</keyword>
<accession>A0A6P2CPP2</accession>
<dbReference type="RefSeq" id="WP_148606431.1">
    <property type="nucleotide sequence ID" value="NZ_BSUV01000001.1"/>
</dbReference>
<sequence length="358" mass="39952">MKDTVKSLSAYQAELPVKVIKEKYGLKHVSRLSANESVYGPSPKVAQAVREVSDDILGYYPDGQATSLREAVATLNQVNPDNLIFGAGADELIELLTRVVLEPGANVIVPSPTFGEYAMHAQIEQATTKKVPVDEDNGHVNFEEMLKAIDDKTAMVWIANPNNPTGVFETTDAIQNFLDKLPQNVILVVDEAYYDFVDKPNATVAPLVSKYDNLVVLRTLSKAYGLANLRVGYGIMQEPLFTAMQAVRLPYNLSTYQIAGGTAAVLDQEYLQKNVAKFQLERKKFQDFLRDNNFKFYESQANFIWIKVGETKKVGQSLLEQGFQVNDRLNSDWIRIALGTPEDNAELKLAFLKATNYK</sequence>
<evidence type="ECO:0000256" key="6">
    <source>
        <dbReference type="ARBA" id="ARBA00023102"/>
    </source>
</evidence>
<dbReference type="HAMAP" id="MF_01023">
    <property type="entry name" value="HisC_aminotrans_2"/>
    <property type="match status" value="1"/>
</dbReference>
<comment type="subunit">
    <text evidence="2 7">Homodimer.</text>
</comment>
<dbReference type="SUPFAM" id="SSF53383">
    <property type="entry name" value="PLP-dependent transferases"/>
    <property type="match status" value="1"/>
</dbReference>
<feature type="domain" description="Aminotransferase class I/classII large" evidence="8">
    <location>
        <begin position="28"/>
        <end position="347"/>
    </location>
</feature>
<keyword evidence="4 7" id="KW-0808">Transferase</keyword>
<comment type="caution">
    <text evidence="9">The sequence shown here is derived from an EMBL/GenBank/DDBJ whole genome shotgun (WGS) entry which is preliminary data.</text>
</comment>
<dbReference type="InterPro" id="IPR050106">
    <property type="entry name" value="HistidinolP_aminotransfase"/>
</dbReference>
<dbReference type="Pfam" id="PF00155">
    <property type="entry name" value="Aminotran_1_2"/>
    <property type="match status" value="1"/>
</dbReference>
<evidence type="ECO:0000256" key="5">
    <source>
        <dbReference type="ARBA" id="ARBA00022898"/>
    </source>
</evidence>
<evidence type="ECO:0000256" key="2">
    <source>
        <dbReference type="ARBA" id="ARBA00011738"/>
    </source>
</evidence>
<dbReference type="CDD" id="cd00609">
    <property type="entry name" value="AAT_like"/>
    <property type="match status" value="1"/>
</dbReference>
<dbReference type="GO" id="GO:0000105">
    <property type="term" value="P:L-histidine biosynthetic process"/>
    <property type="evidence" value="ECO:0007669"/>
    <property type="project" value="UniProtKB-UniRule"/>
</dbReference>
<comment type="similarity">
    <text evidence="7">Belongs to the class-II pyridoxal-phosphate-dependent aminotransferase family. Histidinol-phosphate aminotransferase subfamily.</text>
</comment>
<dbReference type="Proteomes" id="UP000442244">
    <property type="component" value="Unassembled WGS sequence"/>
</dbReference>
<protein>
    <recommendedName>
        <fullName evidence="7">Histidinol-phosphate aminotransferase</fullName>
        <ecNumber evidence="7">2.6.1.9</ecNumber>
    </recommendedName>
    <alternativeName>
        <fullName evidence="7">Imidazole acetol-phosphate transaminase</fullName>
    </alternativeName>
</protein>
<evidence type="ECO:0000259" key="8">
    <source>
        <dbReference type="Pfam" id="PF00155"/>
    </source>
</evidence>
<organism evidence="9 10">
    <name type="scientific">Leuconostoc litchii</name>
    <dbReference type="NCBI Taxonomy" id="1981069"/>
    <lineage>
        <taxon>Bacteria</taxon>
        <taxon>Bacillati</taxon>
        <taxon>Bacillota</taxon>
        <taxon>Bacilli</taxon>
        <taxon>Lactobacillales</taxon>
        <taxon>Lactobacillaceae</taxon>
        <taxon>Leuconostoc</taxon>
    </lineage>
</organism>
<dbReference type="PANTHER" id="PTHR43643">
    <property type="entry name" value="HISTIDINOL-PHOSPHATE AMINOTRANSFERASE 2"/>
    <property type="match status" value="1"/>
</dbReference>
<dbReference type="EMBL" id="SDGY01000006">
    <property type="protein sequence ID" value="TYC46180.1"/>
    <property type="molecule type" value="Genomic_DNA"/>
</dbReference>
<comment type="catalytic activity">
    <reaction evidence="7">
        <text>L-histidinol phosphate + 2-oxoglutarate = 3-(imidazol-4-yl)-2-oxopropyl phosphate + L-glutamate</text>
        <dbReference type="Rhea" id="RHEA:23744"/>
        <dbReference type="ChEBI" id="CHEBI:16810"/>
        <dbReference type="ChEBI" id="CHEBI:29985"/>
        <dbReference type="ChEBI" id="CHEBI:57766"/>
        <dbReference type="ChEBI" id="CHEBI:57980"/>
        <dbReference type="EC" id="2.6.1.9"/>
    </reaction>
</comment>
<evidence type="ECO:0000256" key="1">
    <source>
        <dbReference type="ARBA" id="ARBA00001933"/>
    </source>
</evidence>
<dbReference type="NCBIfam" id="TIGR01141">
    <property type="entry name" value="hisC"/>
    <property type="match status" value="1"/>
</dbReference>
<keyword evidence="6 7" id="KW-0368">Histidine biosynthesis</keyword>
<dbReference type="InterPro" id="IPR015424">
    <property type="entry name" value="PyrdxlP-dep_Trfase"/>
</dbReference>
<keyword evidence="10" id="KW-1185">Reference proteome</keyword>
<keyword evidence="7" id="KW-0028">Amino-acid biosynthesis</keyword>
<comment type="cofactor">
    <cofactor evidence="1 7">
        <name>pyridoxal 5'-phosphate</name>
        <dbReference type="ChEBI" id="CHEBI:597326"/>
    </cofactor>
</comment>
<dbReference type="Gene3D" id="3.90.1150.10">
    <property type="entry name" value="Aspartate Aminotransferase, domain 1"/>
    <property type="match status" value="1"/>
</dbReference>
<evidence type="ECO:0000313" key="9">
    <source>
        <dbReference type="EMBL" id="TYC46180.1"/>
    </source>
</evidence>
<dbReference type="UniPathway" id="UPA00031">
    <property type="reaction ID" value="UER00012"/>
</dbReference>
<dbReference type="InterPro" id="IPR015421">
    <property type="entry name" value="PyrdxlP-dep_Trfase_major"/>
</dbReference>
<dbReference type="InterPro" id="IPR005861">
    <property type="entry name" value="HisP_aminotrans"/>
</dbReference>
<evidence type="ECO:0000313" key="10">
    <source>
        <dbReference type="Proteomes" id="UP000442244"/>
    </source>
</evidence>